<dbReference type="Gene3D" id="2.30.30.240">
    <property type="entry name" value="PRC-barrel domain"/>
    <property type="match status" value="1"/>
</dbReference>
<evidence type="ECO:0000313" key="2">
    <source>
        <dbReference type="EMBL" id="MBT1708280.1"/>
    </source>
</evidence>
<dbReference type="SUPFAM" id="SSF50346">
    <property type="entry name" value="PRC-barrel domain"/>
    <property type="match status" value="1"/>
</dbReference>
<dbReference type="RefSeq" id="WP_254083873.1">
    <property type="nucleotide sequence ID" value="NZ_JAHESE010000006.1"/>
</dbReference>
<evidence type="ECO:0000313" key="3">
    <source>
        <dbReference type="Proteomes" id="UP001319080"/>
    </source>
</evidence>
<dbReference type="InterPro" id="IPR011033">
    <property type="entry name" value="PRC_barrel-like_sf"/>
</dbReference>
<protein>
    <submittedName>
        <fullName evidence="2">PRC-barrel domain-containing protein</fullName>
    </submittedName>
</protein>
<dbReference type="Proteomes" id="UP001319080">
    <property type="component" value="Unassembled WGS sequence"/>
</dbReference>
<dbReference type="Pfam" id="PF05239">
    <property type="entry name" value="PRC"/>
    <property type="match status" value="1"/>
</dbReference>
<organism evidence="2 3">
    <name type="scientific">Dawidia cretensis</name>
    <dbReference type="NCBI Taxonomy" id="2782350"/>
    <lineage>
        <taxon>Bacteria</taxon>
        <taxon>Pseudomonadati</taxon>
        <taxon>Bacteroidota</taxon>
        <taxon>Cytophagia</taxon>
        <taxon>Cytophagales</taxon>
        <taxon>Chryseotaleaceae</taxon>
        <taxon>Dawidia</taxon>
    </lineage>
</organism>
<keyword evidence="3" id="KW-1185">Reference proteome</keyword>
<accession>A0AAP2DVS9</accession>
<proteinExistence type="predicted"/>
<feature type="domain" description="PRC-barrel" evidence="1">
    <location>
        <begin position="31"/>
        <end position="104"/>
    </location>
</feature>
<dbReference type="EMBL" id="JAHESE010000006">
    <property type="protein sequence ID" value="MBT1708280.1"/>
    <property type="molecule type" value="Genomic_DNA"/>
</dbReference>
<name>A0AAP2DVS9_9BACT</name>
<dbReference type="PANTHER" id="PTHR36505">
    <property type="entry name" value="BLR1072 PROTEIN"/>
    <property type="match status" value="1"/>
</dbReference>
<dbReference type="PANTHER" id="PTHR36505:SF1">
    <property type="entry name" value="BLR1072 PROTEIN"/>
    <property type="match status" value="1"/>
</dbReference>
<gene>
    <name evidence="2" type="ORF">KK062_08595</name>
</gene>
<sequence>MATIEKNYEVDNRTGLNHEGVAPNTPVRRLTATSIIGDRVENEQGDNLGKIENLMVNLHNGSIEYAVIDFGSFLGMGGKLFAIPFSELHIDEERELFIVRRNKEYLKQIPGFDKNHWPDTNDHSYFNDVNMYWGSTYYTQP</sequence>
<reference evidence="2 3" key="1">
    <citation type="submission" date="2021-05" db="EMBL/GenBank/DDBJ databases">
        <title>A Polyphasic approach of four new species of the genus Ohtaekwangia: Ohtaekwangia histidinii sp. nov., Ohtaekwangia cretensis sp. nov., Ohtaekwangia indiensis sp. nov., Ohtaekwangia reichenbachii sp. nov. from diverse environment.</title>
        <authorList>
            <person name="Octaviana S."/>
        </authorList>
    </citation>
    <scope>NUCLEOTIDE SEQUENCE [LARGE SCALE GENOMIC DNA]</scope>
    <source>
        <strain evidence="2 3">PWU5</strain>
    </source>
</reference>
<dbReference type="AlphaFoldDB" id="A0AAP2DVS9"/>
<comment type="caution">
    <text evidence="2">The sequence shown here is derived from an EMBL/GenBank/DDBJ whole genome shotgun (WGS) entry which is preliminary data.</text>
</comment>
<evidence type="ECO:0000259" key="1">
    <source>
        <dbReference type="Pfam" id="PF05239"/>
    </source>
</evidence>
<dbReference type="InterPro" id="IPR027275">
    <property type="entry name" value="PRC-brl_dom"/>
</dbReference>